<protein>
    <submittedName>
        <fullName evidence="1">Uncharacterized protein</fullName>
    </submittedName>
</protein>
<sequence>MFLSFWRLEVASLGLSASLAQNTALNKRGQFYDPSKSKTYSNVPCHSCNLRNSSPRMPQVTIKDLKEPPGYWDLTEVHSSFISQMPDSFNKHFSYCLSSSGSSPGYITFGKTAEDIKDFPFVLGNVQQRGIDVHYDVANGKLGFAPGSCS</sequence>
<dbReference type="EMBL" id="CM047743">
    <property type="protein sequence ID" value="KAJ0031768.1"/>
    <property type="molecule type" value="Genomic_DNA"/>
</dbReference>
<gene>
    <name evidence="1" type="ORF">Pint_12554</name>
</gene>
<organism evidence="1 2">
    <name type="scientific">Pistacia integerrima</name>
    <dbReference type="NCBI Taxonomy" id="434235"/>
    <lineage>
        <taxon>Eukaryota</taxon>
        <taxon>Viridiplantae</taxon>
        <taxon>Streptophyta</taxon>
        <taxon>Embryophyta</taxon>
        <taxon>Tracheophyta</taxon>
        <taxon>Spermatophyta</taxon>
        <taxon>Magnoliopsida</taxon>
        <taxon>eudicotyledons</taxon>
        <taxon>Gunneridae</taxon>
        <taxon>Pentapetalae</taxon>
        <taxon>rosids</taxon>
        <taxon>malvids</taxon>
        <taxon>Sapindales</taxon>
        <taxon>Anacardiaceae</taxon>
        <taxon>Pistacia</taxon>
    </lineage>
</organism>
<accession>A0ACC0YCJ4</accession>
<comment type="caution">
    <text evidence="1">The sequence shown here is derived from an EMBL/GenBank/DDBJ whole genome shotgun (WGS) entry which is preliminary data.</text>
</comment>
<name>A0ACC0YCJ4_9ROSI</name>
<evidence type="ECO:0000313" key="2">
    <source>
        <dbReference type="Proteomes" id="UP001163603"/>
    </source>
</evidence>
<evidence type="ECO:0000313" key="1">
    <source>
        <dbReference type="EMBL" id="KAJ0031768.1"/>
    </source>
</evidence>
<proteinExistence type="predicted"/>
<keyword evidence="2" id="KW-1185">Reference proteome</keyword>
<dbReference type="Proteomes" id="UP001163603">
    <property type="component" value="Chromosome 8"/>
</dbReference>
<reference evidence="2" key="1">
    <citation type="journal article" date="2023" name="G3 (Bethesda)">
        <title>Genome assembly and association tests identify interacting loci associated with vigor, precocity, and sex in interspecific pistachio rootstocks.</title>
        <authorList>
            <person name="Palmer W."/>
            <person name="Jacygrad E."/>
            <person name="Sagayaradj S."/>
            <person name="Cavanaugh K."/>
            <person name="Han R."/>
            <person name="Bertier L."/>
            <person name="Beede B."/>
            <person name="Kafkas S."/>
            <person name="Golino D."/>
            <person name="Preece J."/>
            <person name="Michelmore R."/>
        </authorList>
    </citation>
    <scope>NUCLEOTIDE SEQUENCE [LARGE SCALE GENOMIC DNA]</scope>
</reference>